<comment type="caution">
    <text evidence="2">The sequence shown here is derived from an EMBL/GenBank/DDBJ whole genome shotgun (WGS) entry which is preliminary data.</text>
</comment>
<dbReference type="Proteomes" id="UP000317982">
    <property type="component" value="Unassembled WGS sequence"/>
</dbReference>
<keyword evidence="3" id="KW-1185">Reference proteome</keyword>
<dbReference type="AlphaFoldDB" id="A0A545AUY6"/>
<dbReference type="EMBL" id="VIRS01000006">
    <property type="protein sequence ID" value="TQS45142.1"/>
    <property type="molecule type" value="Genomic_DNA"/>
</dbReference>
<evidence type="ECO:0000256" key="1">
    <source>
        <dbReference type="SAM" id="Phobius"/>
    </source>
</evidence>
<organism evidence="2 3">
    <name type="scientific">Cryptosporangium phraense</name>
    <dbReference type="NCBI Taxonomy" id="2593070"/>
    <lineage>
        <taxon>Bacteria</taxon>
        <taxon>Bacillati</taxon>
        <taxon>Actinomycetota</taxon>
        <taxon>Actinomycetes</taxon>
        <taxon>Cryptosporangiales</taxon>
        <taxon>Cryptosporangiaceae</taxon>
        <taxon>Cryptosporangium</taxon>
    </lineage>
</organism>
<feature type="transmembrane region" description="Helical" evidence="1">
    <location>
        <begin position="20"/>
        <end position="39"/>
    </location>
</feature>
<gene>
    <name evidence="2" type="ORF">FL583_11655</name>
</gene>
<keyword evidence="1" id="KW-0472">Membrane</keyword>
<keyword evidence="1" id="KW-0812">Transmembrane</keyword>
<proteinExistence type="predicted"/>
<evidence type="ECO:0000313" key="3">
    <source>
        <dbReference type="Proteomes" id="UP000317982"/>
    </source>
</evidence>
<dbReference type="RefSeq" id="WP_142704592.1">
    <property type="nucleotide sequence ID" value="NZ_VIRS01000006.1"/>
</dbReference>
<sequence>MNTRTTTDPTPPSLLPMRSALIIVIALLVGAVMGGLTLWGGTSLPVALVAGLSTAGISLLPLDRIVGR</sequence>
<reference evidence="2 3" key="1">
    <citation type="submission" date="2019-07" db="EMBL/GenBank/DDBJ databases">
        <title>Cryptosporangium phraense sp. nov., isolated from plant litter.</title>
        <authorList>
            <person name="Suriyachadkun C."/>
        </authorList>
    </citation>
    <scope>NUCLEOTIDE SEQUENCE [LARGE SCALE GENOMIC DNA]</scope>
    <source>
        <strain evidence="2 3">A-T 5661</strain>
    </source>
</reference>
<dbReference type="InParanoid" id="A0A545AUY6"/>
<protein>
    <submittedName>
        <fullName evidence="2">Uncharacterized protein</fullName>
    </submittedName>
</protein>
<evidence type="ECO:0000313" key="2">
    <source>
        <dbReference type="EMBL" id="TQS45142.1"/>
    </source>
</evidence>
<keyword evidence="1" id="KW-1133">Transmembrane helix</keyword>
<name>A0A545AUY6_9ACTN</name>
<accession>A0A545AUY6</accession>